<dbReference type="Proteomes" id="UP000183002">
    <property type="component" value="Unassembled WGS sequence"/>
</dbReference>
<organism evidence="1 2">
    <name type="scientific">Pseudorhodobacter antarcticus</name>
    <dbReference type="NCBI Taxonomy" id="1077947"/>
    <lineage>
        <taxon>Bacteria</taxon>
        <taxon>Pseudomonadati</taxon>
        <taxon>Pseudomonadota</taxon>
        <taxon>Alphaproteobacteria</taxon>
        <taxon>Rhodobacterales</taxon>
        <taxon>Paracoccaceae</taxon>
        <taxon>Pseudorhodobacter</taxon>
    </lineage>
</organism>
<keyword evidence="1" id="KW-0808">Transferase</keyword>
<protein>
    <submittedName>
        <fullName evidence="1">Glycosyl transferase family 2</fullName>
    </submittedName>
</protein>
<evidence type="ECO:0000313" key="2">
    <source>
        <dbReference type="Proteomes" id="UP000183002"/>
    </source>
</evidence>
<proteinExistence type="predicted"/>
<evidence type="ECO:0000313" key="1">
    <source>
        <dbReference type="EMBL" id="SEM67045.1"/>
    </source>
</evidence>
<reference evidence="1 2" key="1">
    <citation type="submission" date="2016-10" db="EMBL/GenBank/DDBJ databases">
        <authorList>
            <person name="de Groot N.N."/>
        </authorList>
    </citation>
    <scope>NUCLEOTIDE SEQUENCE [LARGE SCALE GENOMIC DNA]</scope>
    <source>
        <strain evidence="1 2">CGMCC 1.10836</strain>
    </source>
</reference>
<name>A0A1H8A8D0_9RHOB</name>
<dbReference type="STRING" id="1077947.SAMN05216227_100139"/>
<dbReference type="GO" id="GO:0016740">
    <property type="term" value="F:transferase activity"/>
    <property type="evidence" value="ECO:0007669"/>
    <property type="project" value="UniProtKB-KW"/>
</dbReference>
<sequence>MTDWGICTTIKAPPEQVQAFVAHHLGLGAAHIWLHFDDPDDPAADLFDHPQITTIRCTDAYWMDMMGKRPGKHQNRQSRNVLRVYKATSLPWLAHIDVDEFILPQTGIPAALDAMPTNQSMLRMTPWEALHDPALPDDIFTATAFRAPLSGDRNAAARGRVFGQYAPLLPNGVLSHSAGKCFFRTGIARYEPRLHGAFRAGERVAGGPFHPQIPVLHFHAQDPGAWRARLQFRLTKGAYQYNPDLQSWLLAADDMAIDAFYLETQTATPGTLAKLRAEGIMMQANLNLRAKIATMQA</sequence>
<accession>A0A1H8A8D0</accession>
<dbReference type="AlphaFoldDB" id="A0A1H8A8D0"/>
<dbReference type="Pfam" id="PF13704">
    <property type="entry name" value="Glyco_tranf_2_4"/>
    <property type="match status" value="1"/>
</dbReference>
<dbReference type="EMBL" id="FOCO01000001">
    <property type="protein sequence ID" value="SEM67045.1"/>
    <property type="molecule type" value="Genomic_DNA"/>
</dbReference>
<dbReference type="RefSeq" id="WP_050521326.1">
    <property type="nucleotide sequence ID" value="NZ_FOCO01000001.1"/>
</dbReference>
<keyword evidence="2" id="KW-1185">Reference proteome</keyword>
<dbReference type="OrthoDB" id="7203640at2"/>
<gene>
    <name evidence="1" type="ORF">SAMN05216227_100139</name>
</gene>